<dbReference type="Pfam" id="PF02687">
    <property type="entry name" value="FtsX"/>
    <property type="match status" value="1"/>
</dbReference>
<reference evidence="10" key="2">
    <citation type="submission" date="2022-10" db="EMBL/GenBank/DDBJ databases">
        <authorList>
            <person name="Aronson H.S."/>
        </authorList>
    </citation>
    <scope>NUCLEOTIDE SEQUENCE</scope>
    <source>
        <strain evidence="10">RS19-109</strain>
    </source>
</reference>
<sequence>MASKNLEKQLNILDYALSSLWRRRLKSLSVLLVFAAVIFLLASFQMVTQALSDKAAQVLAYTPEITLQKMSAGRQEAIPLAYREQLAGVFGIRRVVPRIWGYYFDEVRLANYTVMGMDFNEMPEGARLDTALASGTMPAPDEQGRVVIGHSIKKALALGGRDTFSLFRPDLSLKAFTISGEFSQETDILTNDLIVMSLADARDLYAIPAGKVTDLCVYVANPKEIGTIAKKISAALPAVRVLTRPQIQKTYQVVFGWRSGFGSICLLTALAAFVILAWDKASGLSPEERREIAILKVLGWETSDILAVRFWESVIVSGLACLVGITAAYIHVVYFAGSIFRPVLMGWSVLRPELHLLPRLAAGDILLILAFTVIPYLAATVIPAWRSATVPADSALGG</sequence>
<gene>
    <name evidence="10" type="ORF">OLX77_11210</name>
</gene>
<feature type="transmembrane region" description="Helical" evidence="7">
    <location>
        <begin position="255"/>
        <end position="278"/>
    </location>
</feature>
<keyword evidence="3" id="KW-1003">Cell membrane</keyword>
<evidence type="ECO:0000256" key="3">
    <source>
        <dbReference type="ARBA" id="ARBA00022475"/>
    </source>
</evidence>
<keyword evidence="4 7" id="KW-0812">Transmembrane</keyword>
<keyword evidence="5 7" id="KW-1133">Transmembrane helix</keyword>
<dbReference type="PANTHER" id="PTHR30489:SF0">
    <property type="entry name" value="LIPOPROTEIN-RELEASING SYSTEM TRANSMEMBRANE PROTEIN LOLE"/>
    <property type="match status" value="1"/>
</dbReference>
<feature type="transmembrane region" description="Helical" evidence="7">
    <location>
        <begin position="314"/>
        <end position="336"/>
    </location>
</feature>
<dbReference type="Pfam" id="PF12704">
    <property type="entry name" value="MacB_PCD"/>
    <property type="match status" value="1"/>
</dbReference>
<dbReference type="PANTHER" id="PTHR30489">
    <property type="entry name" value="LIPOPROTEIN-RELEASING SYSTEM TRANSMEMBRANE PROTEIN LOLE"/>
    <property type="match status" value="1"/>
</dbReference>
<dbReference type="InterPro" id="IPR025857">
    <property type="entry name" value="MacB_PCD"/>
</dbReference>
<organism evidence="10 11">
    <name type="scientific">Thiovibrio frasassiensis</name>
    <dbReference type="NCBI Taxonomy" id="2984131"/>
    <lineage>
        <taxon>Bacteria</taxon>
        <taxon>Pseudomonadati</taxon>
        <taxon>Thermodesulfobacteriota</taxon>
        <taxon>Desulfobulbia</taxon>
        <taxon>Desulfobulbales</taxon>
        <taxon>Thiovibrionaceae</taxon>
        <taxon>Thiovibrio</taxon>
    </lineage>
</organism>
<evidence type="ECO:0000259" key="9">
    <source>
        <dbReference type="Pfam" id="PF12704"/>
    </source>
</evidence>
<evidence type="ECO:0000313" key="11">
    <source>
        <dbReference type="Proteomes" id="UP001154240"/>
    </source>
</evidence>
<dbReference type="InterPro" id="IPR003838">
    <property type="entry name" value="ABC3_permease_C"/>
</dbReference>
<evidence type="ECO:0000313" key="10">
    <source>
        <dbReference type="EMBL" id="MDG4476721.1"/>
    </source>
</evidence>
<keyword evidence="11" id="KW-1185">Reference proteome</keyword>
<evidence type="ECO:0000256" key="7">
    <source>
        <dbReference type="SAM" id="Phobius"/>
    </source>
</evidence>
<evidence type="ECO:0000256" key="5">
    <source>
        <dbReference type="ARBA" id="ARBA00022989"/>
    </source>
</evidence>
<protein>
    <submittedName>
        <fullName evidence="10">FtsX-like permease family protein</fullName>
    </submittedName>
</protein>
<evidence type="ECO:0000259" key="8">
    <source>
        <dbReference type="Pfam" id="PF02687"/>
    </source>
</evidence>
<feature type="domain" description="ABC3 transporter permease C-terminal" evidence="8">
    <location>
        <begin position="286"/>
        <end position="389"/>
    </location>
</feature>
<comment type="subcellular location">
    <subcellularLocation>
        <location evidence="1">Cell membrane</location>
        <topology evidence="1">Multi-pass membrane protein</topology>
    </subcellularLocation>
</comment>
<dbReference type="EMBL" id="JAPHEH010000001">
    <property type="protein sequence ID" value="MDG4476721.1"/>
    <property type="molecule type" value="Genomic_DNA"/>
</dbReference>
<dbReference type="AlphaFoldDB" id="A0A9X4RM36"/>
<evidence type="ECO:0000256" key="1">
    <source>
        <dbReference type="ARBA" id="ARBA00004651"/>
    </source>
</evidence>
<name>A0A9X4RM36_9BACT</name>
<feature type="transmembrane region" description="Helical" evidence="7">
    <location>
        <begin position="356"/>
        <end position="378"/>
    </location>
</feature>
<keyword evidence="6 7" id="KW-0472">Membrane</keyword>
<dbReference type="GO" id="GO:0044874">
    <property type="term" value="P:lipoprotein localization to outer membrane"/>
    <property type="evidence" value="ECO:0007669"/>
    <property type="project" value="TreeGrafter"/>
</dbReference>
<dbReference type="RefSeq" id="WP_307633686.1">
    <property type="nucleotide sequence ID" value="NZ_JAPHEH010000001.1"/>
</dbReference>
<reference evidence="10" key="1">
    <citation type="journal article" date="2022" name="bioRxiv">
        <title>Thiovibrio frasassiensisgen. nov., sp. nov., an autotrophic, elemental sulfur disproportionating bacterium isolated from sulfidic karst sediment, and proposal of Thiovibrionaceae fam. nov.</title>
        <authorList>
            <person name="Aronson H."/>
            <person name="Thomas C."/>
            <person name="Bhattacharyya M."/>
            <person name="Eckstein S."/>
            <person name="Jensen S."/>
            <person name="Barco R."/>
            <person name="Macalady J."/>
            <person name="Amend J."/>
        </authorList>
    </citation>
    <scope>NUCLEOTIDE SEQUENCE</scope>
    <source>
        <strain evidence="10">RS19-109</strain>
    </source>
</reference>
<comment type="similarity">
    <text evidence="2">Belongs to the ABC-4 integral membrane protein family. LolC/E subfamily.</text>
</comment>
<feature type="transmembrane region" description="Helical" evidence="7">
    <location>
        <begin position="28"/>
        <end position="47"/>
    </location>
</feature>
<dbReference type="GO" id="GO:0098797">
    <property type="term" value="C:plasma membrane protein complex"/>
    <property type="evidence" value="ECO:0007669"/>
    <property type="project" value="TreeGrafter"/>
</dbReference>
<feature type="domain" description="MacB-like periplasmic core" evidence="9">
    <location>
        <begin position="30"/>
        <end position="234"/>
    </location>
</feature>
<evidence type="ECO:0000256" key="2">
    <source>
        <dbReference type="ARBA" id="ARBA00005236"/>
    </source>
</evidence>
<proteinExistence type="inferred from homology"/>
<dbReference type="InterPro" id="IPR051447">
    <property type="entry name" value="Lipoprotein-release_system"/>
</dbReference>
<dbReference type="Proteomes" id="UP001154240">
    <property type="component" value="Unassembled WGS sequence"/>
</dbReference>
<evidence type="ECO:0000256" key="4">
    <source>
        <dbReference type="ARBA" id="ARBA00022692"/>
    </source>
</evidence>
<accession>A0A9X4RM36</accession>
<evidence type="ECO:0000256" key="6">
    <source>
        <dbReference type="ARBA" id="ARBA00023136"/>
    </source>
</evidence>
<comment type="caution">
    <text evidence="10">The sequence shown here is derived from an EMBL/GenBank/DDBJ whole genome shotgun (WGS) entry which is preliminary data.</text>
</comment>